<evidence type="ECO:0000313" key="6">
    <source>
        <dbReference type="Proteomes" id="UP000182719"/>
    </source>
</evidence>
<dbReference type="AlphaFoldDB" id="A0A1H7RXJ2"/>
<dbReference type="GO" id="GO:0016765">
    <property type="term" value="F:transferase activity, transferring alkyl or aryl (other than methyl) groups"/>
    <property type="evidence" value="ECO:0007669"/>
    <property type="project" value="UniProtKB-ARBA"/>
</dbReference>
<dbReference type="Proteomes" id="UP000182719">
    <property type="component" value="Unassembled WGS sequence"/>
</dbReference>
<dbReference type="Gene3D" id="3.40.50.1100">
    <property type="match status" value="2"/>
</dbReference>
<comment type="cofactor">
    <cofactor evidence="1">
        <name>pyridoxal 5'-phosphate</name>
        <dbReference type="ChEBI" id="CHEBI:597326"/>
    </cofactor>
</comment>
<feature type="domain" description="Tryptophan synthase beta chain-like PALP" evidence="4">
    <location>
        <begin position="10"/>
        <end position="298"/>
    </location>
</feature>
<proteinExistence type="inferred from homology"/>
<dbReference type="InterPro" id="IPR036052">
    <property type="entry name" value="TrpB-like_PALP_sf"/>
</dbReference>
<evidence type="ECO:0000256" key="1">
    <source>
        <dbReference type="ARBA" id="ARBA00001933"/>
    </source>
</evidence>
<dbReference type="RefSeq" id="WP_218158131.1">
    <property type="nucleotide sequence ID" value="NZ_FOAP01000007.1"/>
</dbReference>
<dbReference type="GO" id="GO:0006535">
    <property type="term" value="P:cysteine biosynthetic process from serine"/>
    <property type="evidence" value="ECO:0007669"/>
    <property type="project" value="InterPro"/>
</dbReference>
<evidence type="ECO:0000256" key="2">
    <source>
        <dbReference type="ARBA" id="ARBA00007103"/>
    </source>
</evidence>
<organism evidence="5 6">
    <name type="scientific">Stigmatella aurantiaca</name>
    <dbReference type="NCBI Taxonomy" id="41"/>
    <lineage>
        <taxon>Bacteria</taxon>
        <taxon>Pseudomonadati</taxon>
        <taxon>Myxococcota</taxon>
        <taxon>Myxococcia</taxon>
        <taxon>Myxococcales</taxon>
        <taxon>Cystobacterineae</taxon>
        <taxon>Archangiaceae</taxon>
        <taxon>Stigmatella</taxon>
    </lineage>
</organism>
<dbReference type="InterPro" id="IPR001926">
    <property type="entry name" value="TrpB-like_PALP"/>
</dbReference>
<dbReference type="InterPro" id="IPR001216">
    <property type="entry name" value="P-phosphate_BS"/>
</dbReference>
<evidence type="ECO:0000313" key="5">
    <source>
        <dbReference type="EMBL" id="SEL64107.1"/>
    </source>
</evidence>
<protein>
    <submittedName>
        <fullName evidence="5">Cystathionine beta-synthase</fullName>
    </submittedName>
</protein>
<dbReference type="Pfam" id="PF00291">
    <property type="entry name" value="PALP"/>
    <property type="match status" value="1"/>
</dbReference>
<dbReference type="PANTHER" id="PTHR10314">
    <property type="entry name" value="CYSTATHIONINE BETA-SYNTHASE"/>
    <property type="match status" value="1"/>
</dbReference>
<dbReference type="InterPro" id="IPR050214">
    <property type="entry name" value="Cys_Synth/Cystath_Beta-Synth"/>
</dbReference>
<sequence length="349" mass="37048">MSEPILLESVSELIGNTPSLQLRLRNSGWRLLIKLEKVNPGGSMKDRMARHMVMDAERRGLLRPGGTIVESSSGNTGIGLAMIAAERGYRFIAIVDHHASKDKIRIMRALGADIITVGQGKAADEVATADRDRMAEKVARELPGAHWTRQHDNPANAQAYSDTLAGELLRATEGRLDVLVGAVGTGGSLCGTARFLKQQLPRLHVAGVEPAGSIIFGGPGMPYYQSGTGTPEGADVGEVMDYSLIDEGLKVTDAQAFNTSRFLARRYALLLGGSSGGVIYKAIELLSRRSGSGTMVAIAGDGGEKYLDTVFDDGWMKSVNLLDLSVEAFLDEALAPRSGRAQAAPAAAT</sequence>
<dbReference type="PROSITE" id="PS00901">
    <property type="entry name" value="CYS_SYNTHASE"/>
    <property type="match status" value="1"/>
</dbReference>
<dbReference type="EMBL" id="FOAP01000007">
    <property type="protein sequence ID" value="SEL64107.1"/>
    <property type="molecule type" value="Genomic_DNA"/>
</dbReference>
<dbReference type="FunFam" id="3.40.50.1100:FF:000003">
    <property type="entry name" value="Cystathionine beta-synthase"/>
    <property type="match status" value="1"/>
</dbReference>
<comment type="similarity">
    <text evidence="2">Belongs to the cysteine synthase/cystathionine beta-synthase family.</text>
</comment>
<dbReference type="CDD" id="cd01561">
    <property type="entry name" value="CBS_like"/>
    <property type="match status" value="1"/>
</dbReference>
<dbReference type="SUPFAM" id="SSF53686">
    <property type="entry name" value="Tryptophan synthase beta subunit-like PLP-dependent enzymes"/>
    <property type="match status" value="1"/>
</dbReference>
<evidence type="ECO:0000259" key="4">
    <source>
        <dbReference type="Pfam" id="PF00291"/>
    </source>
</evidence>
<name>A0A1H7RXJ2_STIAU</name>
<gene>
    <name evidence="5" type="ORF">SAMN05444354_107199</name>
</gene>
<evidence type="ECO:0000256" key="3">
    <source>
        <dbReference type="ARBA" id="ARBA00022898"/>
    </source>
</evidence>
<keyword evidence="6" id="KW-1185">Reference proteome</keyword>
<accession>A0A1H7RXJ2</accession>
<keyword evidence="3" id="KW-0663">Pyridoxal phosphate</keyword>
<reference evidence="6" key="1">
    <citation type="submission" date="2016-10" db="EMBL/GenBank/DDBJ databases">
        <authorList>
            <person name="Varghese N."/>
            <person name="Submissions S."/>
        </authorList>
    </citation>
    <scope>NUCLEOTIDE SEQUENCE [LARGE SCALE GENOMIC DNA]</scope>
    <source>
        <strain evidence="6">DSM 17044</strain>
    </source>
</reference>